<reference evidence="2 3" key="1">
    <citation type="submission" date="2020-04" db="EMBL/GenBank/DDBJ databases">
        <authorList>
            <person name="Zhang R."/>
            <person name="Schippers A."/>
        </authorList>
    </citation>
    <scope>NUCLEOTIDE SEQUENCE [LARGE SCALE GENOMIC DNA]</scope>
    <source>
        <strain evidence="2 3">DSM 109850</strain>
    </source>
</reference>
<dbReference type="InterPro" id="IPR013321">
    <property type="entry name" value="Arc_rbn_hlx_hlx"/>
</dbReference>
<protein>
    <submittedName>
        <fullName evidence="2">Ribbon-helix-helix protein, CopG family</fullName>
    </submittedName>
</protein>
<name>A0A7Y0L6D2_9FIRM</name>
<evidence type="ECO:0000313" key="3">
    <source>
        <dbReference type="Proteomes" id="UP000533476"/>
    </source>
</evidence>
<dbReference type="SUPFAM" id="SSF47598">
    <property type="entry name" value="Ribbon-helix-helix"/>
    <property type="match status" value="1"/>
</dbReference>
<dbReference type="Gene3D" id="1.10.1220.10">
    <property type="entry name" value="Met repressor-like"/>
    <property type="match status" value="1"/>
</dbReference>
<feature type="domain" description="Ribbon-helix-helix protein CopG" evidence="1">
    <location>
        <begin position="3"/>
        <end position="39"/>
    </location>
</feature>
<dbReference type="InterPro" id="IPR010985">
    <property type="entry name" value="Ribbon_hlx_hlx"/>
</dbReference>
<dbReference type="GO" id="GO:0006355">
    <property type="term" value="P:regulation of DNA-templated transcription"/>
    <property type="evidence" value="ECO:0007669"/>
    <property type="project" value="InterPro"/>
</dbReference>
<gene>
    <name evidence="2" type="ORF">HIJ39_17600</name>
</gene>
<accession>A0A7Y0L6D2</accession>
<evidence type="ECO:0000313" key="2">
    <source>
        <dbReference type="EMBL" id="NMP24149.1"/>
    </source>
</evidence>
<dbReference type="Pfam" id="PF01402">
    <property type="entry name" value="RHH_1"/>
    <property type="match status" value="1"/>
</dbReference>
<dbReference type="AlphaFoldDB" id="A0A7Y0L6D2"/>
<sequence length="89" mass="10564">MQRTNIYLDEDQLRLLKHLAAEENKPVADLVRQAVDQFLRSRLENDVTWQNDMTALIERVRNRVSHAIDPDEIERDVRQAKQDVRAARR</sequence>
<dbReference type="RefSeq" id="WP_169102020.1">
    <property type="nucleotide sequence ID" value="NZ_JABBVZ010000087.1"/>
</dbReference>
<dbReference type="EMBL" id="JABBVZ010000087">
    <property type="protein sequence ID" value="NMP24149.1"/>
    <property type="molecule type" value="Genomic_DNA"/>
</dbReference>
<proteinExistence type="predicted"/>
<comment type="caution">
    <text evidence="2">The sequence shown here is derived from an EMBL/GenBank/DDBJ whole genome shotgun (WGS) entry which is preliminary data.</text>
</comment>
<organism evidence="2 3">
    <name type="scientific">Sulfobacillus harzensis</name>
    <dbReference type="NCBI Taxonomy" id="2729629"/>
    <lineage>
        <taxon>Bacteria</taxon>
        <taxon>Bacillati</taxon>
        <taxon>Bacillota</taxon>
        <taxon>Clostridia</taxon>
        <taxon>Eubacteriales</taxon>
        <taxon>Clostridiales Family XVII. Incertae Sedis</taxon>
        <taxon>Sulfobacillus</taxon>
    </lineage>
</organism>
<keyword evidence="3" id="KW-1185">Reference proteome</keyword>
<dbReference type="Proteomes" id="UP000533476">
    <property type="component" value="Unassembled WGS sequence"/>
</dbReference>
<dbReference type="InterPro" id="IPR002145">
    <property type="entry name" value="CopG"/>
</dbReference>
<evidence type="ECO:0000259" key="1">
    <source>
        <dbReference type="Pfam" id="PF01402"/>
    </source>
</evidence>